<reference evidence="6 7" key="1">
    <citation type="submission" date="2021-04" db="EMBL/GenBank/DDBJ databases">
        <authorList>
            <person name="De Guttry C."/>
            <person name="Zahm M."/>
            <person name="Klopp C."/>
            <person name="Cabau C."/>
            <person name="Louis A."/>
            <person name="Berthelot C."/>
            <person name="Parey E."/>
            <person name="Roest Crollius H."/>
            <person name="Montfort J."/>
            <person name="Robinson-Rechavi M."/>
            <person name="Bucao C."/>
            <person name="Bouchez O."/>
            <person name="Gislard M."/>
            <person name="Lluch J."/>
            <person name="Milhes M."/>
            <person name="Lampietro C."/>
            <person name="Lopez Roques C."/>
            <person name="Donnadieu C."/>
            <person name="Braasch I."/>
            <person name="Desvignes T."/>
            <person name="Postlethwait J."/>
            <person name="Bobe J."/>
            <person name="Wedekind C."/>
            <person name="Guiguen Y."/>
        </authorList>
    </citation>
    <scope>NUCLEOTIDE SEQUENCE [LARGE SCALE GENOMIC DNA]</scope>
    <source>
        <strain evidence="6">Cs_M1</strain>
        <tissue evidence="6">Blood</tissue>
    </source>
</reference>
<evidence type="ECO:0000313" key="7">
    <source>
        <dbReference type="Proteomes" id="UP001356427"/>
    </source>
</evidence>
<evidence type="ECO:0000259" key="5">
    <source>
        <dbReference type="Pfam" id="PF07842"/>
    </source>
</evidence>
<dbReference type="GO" id="GO:0005634">
    <property type="term" value="C:nucleus"/>
    <property type="evidence" value="ECO:0007669"/>
    <property type="project" value="UniProtKB-SubCell"/>
</dbReference>
<accession>A0AAN8LPG6</accession>
<evidence type="ECO:0000256" key="2">
    <source>
        <dbReference type="ARBA" id="ARBA00010801"/>
    </source>
</evidence>
<dbReference type="EMBL" id="JAGTTL010000020">
    <property type="protein sequence ID" value="KAK6307586.1"/>
    <property type="molecule type" value="Genomic_DNA"/>
</dbReference>
<dbReference type="PANTHER" id="PTHR12214:SF4">
    <property type="entry name" value="INTRON LARGE COMPLEX COMPONENT GCFC2"/>
    <property type="match status" value="1"/>
</dbReference>
<feature type="domain" description="GCF C-terminal" evidence="5">
    <location>
        <begin position="274"/>
        <end position="403"/>
    </location>
</feature>
<dbReference type="GO" id="GO:0000398">
    <property type="term" value="P:mRNA splicing, via spliceosome"/>
    <property type="evidence" value="ECO:0007669"/>
    <property type="project" value="InterPro"/>
</dbReference>
<dbReference type="Proteomes" id="UP001356427">
    <property type="component" value="Unassembled WGS sequence"/>
</dbReference>
<feature type="region of interest" description="Disordered" evidence="4">
    <location>
        <begin position="115"/>
        <end position="167"/>
    </location>
</feature>
<name>A0AAN8LPG6_9TELE</name>
<feature type="compositionally biased region" description="Basic and acidic residues" evidence="4">
    <location>
        <begin position="142"/>
        <end position="151"/>
    </location>
</feature>
<dbReference type="AlphaFoldDB" id="A0AAN8LPG6"/>
<dbReference type="GO" id="GO:0003677">
    <property type="term" value="F:DNA binding"/>
    <property type="evidence" value="ECO:0007669"/>
    <property type="project" value="InterPro"/>
</dbReference>
<dbReference type="PANTHER" id="PTHR12214">
    <property type="entry name" value="GC-RICH SEQUENCE DNA-BINDING FACTOR"/>
    <property type="match status" value="1"/>
</dbReference>
<dbReference type="Pfam" id="PF07842">
    <property type="entry name" value="GCFC"/>
    <property type="match status" value="2"/>
</dbReference>
<evidence type="ECO:0000313" key="6">
    <source>
        <dbReference type="EMBL" id="KAK6307586.1"/>
    </source>
</evidence>
<evidence type="ECO:0000256" key="3">
    <source>
        <dbReference type="ARBA" id="ARBA00023242"/>
    </source>
</evidence>
<evidence type="ECO:0000256" key="1">
    <source>
        <dbReference type="ARBA" id="ARBA00004123"/>
    </source>
</evidence>
<keyword evidence="7" id="KW-1185">Reference proteome</keyword>
<evidence type="ECO:0000256" key="4">
    <source>
        <dbReference type="SAM" id="MobiDB-lite"/>
    </source>
</evidence>
<protein>
    <recommendedName>
        <fullName evidence="5">GCF C-terminal domain-containing protein</fullName>
    </recommendedName>
</protein>
<comment type="similarity">
    <text evidence="2">Belongs to the GCF family.</text>
</comment>
<keyword evidence="3" id="KW-0539">Nucleus</keyword>
<dbReference type="InterPro" id="IPR012890">
    <property type="entry name" value="GCFC2-like"/>
</dbReference>
<gene>
    <name evidence="6" type="ORF">J4Q44_G00227340</name>
</gene>
<comment type="caution">
    <text evidence="6">The sequence shown here is derived from an EMBL/GenBank/DDBJ whole genome shotgun (WGS) entry which is preliminary data.</text>
</comment>
<dbReference type="InterPro" id="IPR022783">
    <property type="entry name" value="GCFC_dom"/>
</dbReference>
<comment type="subcellular location">
    <subcellularLocation>
        <location evidence="1">Nucleus</location>
    </subcellularLocation>
</comment>
<feature type="domain" description="GCF C-terminal" evidence="5">
    <location>
        <begin position="194"/>
        <end position="241"/>
    </location>
</feature>
<organism evidence="6 7">
    <name type="scientific">Coregonus suidteri</name>
    <dbReference type="NCBI Taxonomy" id="861788"/>
    <lineage>
        <taxon>Eukaryota</taxon>
        <taxon>Metazoa</taxon>
        <taxon>Chordata</taxon>
        <taxon>Craniata</taxon>
        <taxon>Vertebrata</taxon>
        <taxon>Euteleostomi</taxon>
        <taxon>Actinopterygii</taxon>
        <taxon>Neopterygii</taxon>
        <taxon>Teleostei</taxon>
        <taxon>Protacanthopterygii</taxon>
        <taxon>Salmoniformes</taxon>
        <taxon>Salmonidae</taxon>
        <taxon>Coregoninae</taxon>
        <taxon>Coregonus</taxon>
    </lineage>
</organism>
<proteinExistence type="inferred from homology"/>
<sequence length="421" mass="46908">MTLPHTGSGAGPSLSTCHLPSGLLQFAVGWAPCLCHQTPATYPERCSPPGVQPSQVLPCQPAPPHTPLTSSRSSRIHYKTMIVEINSVEVDMHTLLSEQAEALLSRRREAIQQESSRLQQLSYATDPHCEGDSGESVNGKQNKIEPGEKDYGSLPADSELSPKEEAELQKGRAEILSRSQGVFCDVQEDFWEVKKVLSRFDEWRGAFSESYHPAYISLCLPKLLNPLIRHQLLGWNPLHAAGEDFEALPWCSAVETVCHGLGYQEAEHTDRKTLPAIIEKTLLPKIQGFVALVWDPLSSRQSVCLSELCRRLQDDYSLFEGKQSKPVKAFVEAVSGRLGSSVDDDIFIPHYPKKFLDDRSSPQRRSGDQQFWTAMKLLGNMGQWDGLIPEHALKELMLDKLLNPLPYDDATQRDPISGLCQ</sequence>